<dbReference type="GO" id="GO:0005886">
    <property type="term" value="C:plasma membrane"/>
    <property type="evidence" value="ECO:0007669"/>
    <property type="project" value="TreeGrafter"/>
</dbReference>
<dbReference type="PROSITE" id="PS00211">
    <property type="entry name" value="ABC_TRANSPORTER_1"/>
    <property type="match status" value="1"/>
</dbReference>
<proteinExistence type="predicted"/>
<dbReference type="SMART" id="SM00382">
    <property type="entry name" value="AAA"/>
    <property type="match status" value="1"/>
</dbReference>
<accession>A0A1F6FGN6</accession>
<evidence type="ECO:0000313" key="6">
    <source>
        <dbReference type="Proteomes" id="UP000177325"/>
    </source>
</evidence>
<feature type="domain" description="ABC transporter" evidence="4">
    <location>
        <begin position="8"/>
        <end position="246"/>
    </location>
</feature>
<gene>
    <name evidence="5" type="ORF">A3G90_03065</name>
</gene>
<dbReference type="InterPro" id="IPR003593">
    <property type="entry name" value="AAA+_ATPase"/>
</dbReference>
<dbReference type="Proteomes" id="UP000177325">
    <property type="component" value="Unassembled WGS sequence"/>
</dbReference>
<dbReference type="InterPro" id="IPR003439">
    <property type="entry name" value="ABC_transporter-like_ATP-bd"/>
</dbReference>
<keyword evidence="3" id="KW-0067">ATP-binding</keyword>
<dbReference type="Pfam" id="PF00005">
    <property type="entry name" value="ABC_tran"/>
    <property type="match status" value="1"/>
</dbReference>
<dbReference type="PANTHER" id="PTHR24220">
    <property type="entry name" value="IMPORT ATP-BINDING PROTEIN"/>
    <property type="match status" value="1"/>
</dbReference>
<keyword evidence="2" id="KW-0547">Nucleotide-binding</keyword>
<dbReference type="CDD" id="cd03255">
    <property type="entry name" value="ABC_MJ0796_LolCDE_FtsE"/>
    <property type="match status" value="1"/>
</dbReference>
<evidence type="ECO:0000259" key="4">
    <source>
        <dbReference type="PROSITE" id="PS50893"/>
    </source>
</evidence>
<evidence type="ECO:0000256" key="2">
    <source>
        <dbReference type="ARBA" id="ARBA00022741"/>
    </source>
</evidence>
<keyword evidence="1" id="KW-0813">Transport</keyword>
<evidence type="ECO:0000256" key="1">
    <source>
        <dbReference type="ARBA" id="ARBA00022448"/>
    </source>
</evidence>
<protein>
    <recommendedName>
        <fullName evidence="4">ABC transporter domain-containing protein</fullName>
    </recommendedName>
</protein>
<dbReference type="GO" id="GO:0022857">
    <property type="term" value="F:transmembrane transporter activity"/>
    <property type="evidence" value="ECO:0007669"/>
    <property type="project" value="TreeGrafter"/>
</dbReference>
<dbReference type="EMBL" id="MFMM01000001">
    <property type="protein sequence ID" value="OGG85018.1"/>
    <property type="molecule type" value="Genomic_DNA"/>
</dbReference>
<dbReference type="Gene3D" id="3.40.50.300">
    <property type="entry name" value="P-loop containing nucleotide triphosphate hydrolases"/>
    <property type="match status" value="1"/>
</dbReference>
<comment type="caution">
    <text evidence="5">The sequence shown here is derived from an EMBL/GenBank/DDBJ whole genome shotgun (WGS) entry which is preliminary data.</text>
</comment>
<dbReference type="InterPro" id="IPR017871">
    <property type="entry name" value="ABC_transporter-like_CS"/>
</dbReference>
<organism evidence="5 6">
    <name type="scientific">Candidatus Kaiserbacteria bacterium RIFCSPLOWO2_12_FULL_45_26</name>
    <dbReference type="NCBI Taxonomy" id="1798525"/>
    <lineage>
        <taxon>Bacteria</taxon>
        <taxon>Candidatus Kaiseribacteriota</taxon>
    </lineage>
</organism>
<dbReference type="PANTHER" id="PTHR24220:SF86">
    <property type="entry name" value="ABC TRANSPORTER ABCH.1"/>
    <property type="match status" value="1"/>
</dbReference>
<dbReference type="PROSITE" id="PS50893">
    <property type="entry name" value="ABC_TRANSPORTER_2"/>
    <property type="match status" value="1"/>
</dbReference>
<reference evidence="5 6" key="1">
    <citation type="journal article" date="2016" name="Nat. Commun.">
        <title>Thousands of microbial genomes shed light on interconnected biogeochemical processes in an aquifer system.</title>
        <authorList>
            <person name="Anantharaman K."/>
            <person name="Brown C.T."/>
            <person name="Hug L.A."/>
            <person name="Sharon I."/>
            <person name="Castelle C.J."/>
            <person name="Probst A.J."/>
            <person name="Thomas B.C."/>
            <person name="Singh A."/>
            <person name="Wilkins M.J."/>
            <person name="Karaoz U."/>
            <person name="Brodie E.L."/>
            <person name="Williams K.H."/>
            <person name="Hubbard S.S."/>
            <person name="Banfield J.F."/>
        </authorList>
    </citation>
    <scope>NUCLEOTIDE SEQUENCE [LARGE SCALE GENOMIC DNA]</scope>
</reference>
<dbReference type="GO" id="GO:0005524">
    <property type="term" value="F:ATP binding"/>
    <property type="evidence" value="ECO:0007669"/>
    <property type="project" value="UniProtKB-KW"/>
</dbReference>
<dbReference type="GO" id="GO:0016887">
    <property type="term" value="F:ATP hydrolysis activity"/>
    <property type="evidence" value="ECO:0007669"/>
    <property type="project" value="InterPro"/>
</dbReference>
<dbReference type="InterPro" id="IPR017911">
    <property type="entry name" value="MacB-like_ATP-bd"/>
</dbReference>
<dbReference type="STRING" id="1798525.A3G90_03065"/>
<dbReference type="SUPFAM" id="SSF52540">
    <property type="entry name" value="P-loop containing nucleoside triphosphate hydrolases"/>
    <property type="match status" value="1"/>
</dbReference>
<evidence type="ECO:0000313" key="5">
    <source>
        <dbReference type="EMBL" id="OGG85018.1"/>
    </source>
</evidence>
<sequence length="440" mass="50040">MAKPLIVCRDLSIIYNKGKSNEFKALQGVNTDIYEGEYIILFGASGSGKSTLMYSIQGSLPPGEGTLLIRGDDIYSYPPSERVYFQRYVMGIIFQSFNLIGSLSVLDNVALPMIFCDADRTTRERRAQSLLERFGVGHVSHKIPAMLSGGQQQRVSVARSMVNDPKILLADEPTGNLDSVSTQQVMDKIDEINTFDRRTIIMVSHNAAHLSYAHRVYYLKDGFVVREVVNPQRKQIKPVREGETIVTELEQLARLFPYDSVDTLRVKSMVNYLTQQYTYDQLIRLEHAISLFIKGKINKDTFIRALILKLEQGGVEIEEKEAKRMAHTAELLMHQADDIRRFRAKKDNDDIFFSQHKLAERLKDHLLHTHGMNLSKEQNENLVEMIADRVTGVVEEAQFNERLMKGVRGRGLALDTKEADGLTRYFEKIIAQGVDVSYKS</sequence>
<evidence type="ECO:0000256" key="3">
    <source>
        <dbReference type="ARBA" id="ARBA00022840"/>
    </source>
</evidence>
<name>A0A1F6FGN6_9BACT</name>
<dbReference type="InterPro" id="IPR015854">
    <property type="entry name" value="ABC_transpr_LolD-like"/>
</dbReference>
<dbReference type="InterPro" id="IPR027417">
    <property type="entry name" value="P-loop_NTPase"/>
</dbReference>
<dbReference type="AlphaFoldDB" id="A0A1F6FGN6"/>